<dbReference type="PANTHER" id="PTHR10091:SF0">
    <property type="entry name" value="GALACTOSE MUTAROTASE"/>
    <property type="match status" value="1"/>
</dbReference>
<dbReference type="PROSITE" id="PS00545">
    <property type="entry name" value="ALDOSE_1_EPIMERASE"/>
    <property type="match status" value="1"/>
</dbReference>
<comment type="catalytic activity">
    <reaction evidence="1 8">
        <text>alpha-D-glucose = beta-D-glucose</text>
        <dbReference type="Rhea" id="RHEA:10264"/>
        <dbReference type="ChEBI" id="CHEBI:15903"/>
        <dbReference type="ChEBI" id="CHEBI:17925"/>
        <dbReference type="EC" id="5.1.3.3"/>
    </reaction>
</comment>
<keyword evidence="13" id="KW-1185">Reference proteome</keyword>
<dbReference type="InterPro" id="IPR008183">
    <property type="entry name" value="Aldose_1/G6P_1-epimerase"/>
</dbReference>
<sequence>MKIHREFYGKTKKGEDVYRYLLKNSKGTEVAILNYGAIINKLLVRDRRGDVQNIVLTLPDLSCYEDNPAYIGCVVGRYAGRIKDGKLVIGNRIYRLSQNEGKNTLHGGFVGFNKRVWEVESRVCQSFGEVSLSYLSPDGEEGFPGNLQAKVIYRLDDEDQLEIVYQGISDKDTYFSPTNHSYFNLSGTISSVEGDNLTVYSSKVVKMGEDLVGEKELVDLPLLRGSSTVKDYVDLLEGISPFRGIDHTFYLGDGELQRVAKLYNPSSGRSLEVSSNCPYVNIYSGNFLGADILLENGKGVKYGGICFETCEQPNGPYWGSNFLQANTLYSRKTVFKFKVE</sequence>
<evidence type="ECO:0000256" key="11">
    <source>
        <dbReference type="PIRSR" id="PIRSR005096-3"/>
    </source>
</evidence>
<dbReference type="GO" id="GO:0004034">
    <property type="term" value="F:aldose 1-epimerase activity"/>
    <property type="evidence" value="ECO:0007669"/>
    <property type="project" value="UniProtKB-EC"/>
</dbReference>
<evidence type="ECO:0000256" key="6">
    <source>
        <dbReference type="ARBA" id="ARBA00023235"/>
    </source>
</evidence>
<feature type="active site" description="Proton acceptor" evidence="9">
    <location>
        <position position="308"/>
    </location>
</feature>
<keyword evidence="6 8" id="KW-0413">Isomerase</keyword>
<evidence type="ECO:0000256" key="8">
    <source>
        <dbReference type="PIRNR" id="PIRNR005096"/>
    </source>
</evidence>
<dbReference type="GO" id="GO:0006006">
    <property type="term" value="P:glucose metabolic process"/>
    <property type="evidence" value="ECO:0007669"/>
    <property type="project" value="TreeGrafter"/>
</dbReference>
<accession>A0A1M6K6A1</accession>
<comment type="pathway">
    <text evidence="2 8">Carbohydrate metabolism; hexose metabolism.</text>
</comment>
<dbReference type="PANTHER" id="PTHR10091">
    <property type="entry name" value="ALDOSE-1-EPIMERASE"/>
    <property type="match status" value="1"/>
</dbReference>
<protein>
    <recommendedName>
        <fullName evidence="5 8">Aldose 1-epimerase</fullName>
        <ecNumber evidence="4 8">5.1.3.3</ecNumber>
    </recommendedName>
</protein>
<dbReference type="GO" id="GO:0005737">
    <property type="term" value="C:cytoplasm"/>
    <property type="evidence" value="ECO:0007669"/>
    <property type="project" value="TreeGrafter"/>
</dbReference>
<keyword evidence="7 8" id="KW-0119">Carbohydrate metabolism</keyword>
<dbReference type="InterPro" id="IPR047215">
    <property type="entry name" value="Galactose_mutarotase-like"/>
</dbReference>
<dbReference type="RefSeq" id="WP_072905137.1">
    <property type="nucleotide sequence ID" value="NZ_FRAI01000005.1"/>
</dbReference>
<dbReference type="EC" id="5.1.3.3" evidence="4 8"/>
<evidence type="ECO:0000256" key="1">
    <source>
        <dbReference type="ARBA" id="ARBA00001614"/>
    </source>
</evidence>
<evidence type="ECO:0000313" key="13">
    <source>
        <dbReference type="Proteomes" id="UP000243547"/>
    </source>
</evidence>
<dbReference type="CDD" id="cd09019">
    <property type="entry name" value="galactose_mutarotase_like"/>
    <property type="match status" value="1"/>
</dbReference>
<dbReference type="Gene3D" id="2.70.98.10">
    <property type="match status" value="1"/>
</dbReference>
<evidence type="ECO:0000256" key="4">
    <source>
        <dbReference type="ARBA" id="ARBA00013185"/>
    </source>
</evidence>
<dbReference type="EMBL" id="FRAI01000005">
    <property type="protein sequence ID" value="SHJ54498.1"/>
    <property type="molecule type" value="Genomic_DNA"/>
</dbReference>
<dbReference type="InterPro" id="IPR018052">
    <property type="entry name" value="Ald1_epimerase_CS"/>
</dbReference>
<dbReference type="Proteomes" id="UP000243547">
    <property type="component" value="Unassembled WGS sequence"/>
</dbReference>
<dbReference type="Pfam" id="PF01263">
    <property type="entry name" value="Aldose_epim"/>
    <property type="match status" value="1"/>
</dbReference>
<dbReference type="GO" id="GO:0033499">
    <property type="term" value="P:galactose catabolic process via UDP-galactose, Leloir pathway"/>
    <property type="evidence" value="ECO:0007669"/>
    <property type="project" value="TreeGrafter"/>
</dbReference>
<dbReference type="InterPro" id="IPR011013">
    <property type="entry name" value="Gal_mutarotase_sf_dom"/>
</dbReference>
<evidence type="ECO:0000256" key="9">
    <source>
        <dbReference type="PIRSR" id="PIRSR005096-1"/>
    </source>
</evidence>
<dbReference type="InterPro" id="IPR014718">
    <property type="entry name" value="GH-type_carb-bd"/>
</dbReference>
<dbReference type="UniPathway" id="UPA00242"/>
<evidence type="ECO:0000256" key="7">
    <source>
        <dbReference type="ARBA" id="ARBA00023277"/>
    </source>
</evidence>
<evidence type="ECO:0000256" key="3">
    <source>
        <dbReference type="ARBA" id="ARBA00006206"/>
    </source>
</evidence>
<name>A0A1M6K6A1_9FIRM</name>
<dbReference type="OrthoDB" id="9779408at2"/>
<proteinExistence type="inferred from homology"/>
<gene>
    <name evidence="12" type="ORF">SAMN02745227_00005</name>
</gene>
<reference evidence="13" key="1">
    <citation type="submission" date="2016-11" db="EMBL/GenBank/DDBJ databases">
        <authorList>
            <person name="Varghese N."/>
            <person name="Submissions S."/>
        </authorList>
    </citation>
    <scope>NUCLEOTIDE SEQUENCE [LARGE SCALE GENOMIC DNA]</scope>
    <source>
        <strain evidence="13">DSM 14826</strain>
    </source>
</reference>
<feature type="active site" description="Proton donor" evidence="9">
    <location>
        <position position="180"/>
    </location>
</feature>
<dbReference type="PIRSF" id="PIRSF005096">
    <property type="entry name" value="GALM"/>
    <property type="match status" value="1"/>
</dbReference>
<evidence type="ECO:0000256" key="10">
    <source>
        <dbReference type="PIRSR" id="PIRSR005096-2"/>
    </source>
</evidence>
<feature type="binding site" evidence="11">
    <location>
        <begin position="180"/>
        <end position="182"/>
    </location>
    <ligand>
        <name>beta-D-galactose</name>
        <dbReference type="ChEBI" id="CHEBI:27667"/>
    </ligand>
</feature>
<comment type="similarity">
    <text evidence="3 8">Belongs to the aldose epimerase family.</text>
</comment>
<dbReference type="SUPFAM" id="SSF74650">
    <property type="entry name" value="Galactose mutarotase-like"/>
    <property type="match status" value="1"/>
</dbReference>
<dbReference type="AlphaFoldDB" id="A0A1M6K6A1"/>
<feature type="binding site" evidence="10">
    <location>
        <position position="246"/>
    </location>
    <ligand>
        <name>beta-D-galactose</name>
        <dbReference type="ChEBI" id="CHEBI:27667"/>
    </ligand>
</feature>
<evidence type="ECO:0000256" key="2">
    <source>
        <dbReference type="ARBA" id="ARBA00005028"/>
    </source>
</evidence>
<evidence type="ECO:0000313" key="12">
    <source>
        <dbReference type="EMBL" id="SHJ54498.1"/>
    </source>
</evidence>
<dbReference type="GO" id="GO:0030246">
    <property type="term" value="F:carbohydrate binding"/>
    <property type="evidence" value="ECO:0007669"/>
    <property type="project" value="InterPro"/>
</dbReference>
<dbReference type="InterPro" id="IPR015443">
    <property type="entry name" value="Aldose_1-epimerase"/>
</dbReference>
<dbReference type="STRING" id="1120989.SAMN02745227_00005"/>
<evidence type="ECO:0000256" key="5">
    <source>
        <dbReference type="ARBA" id="ARBA00014165"/>
    </source>
</evidence>
<organism evidence="12 13">
    <name type="scientific">Anaerobranca californiensis DSM 14826</name>
    <dbReference type="NCBI Taxonomy" id="1120989"/>
    <lineage>
        <taxon>Bacteria</taxon>
        <taxon>Bacillati</taxon>
        <taxon>Bacillota</taxon>
        <taxon>Clostridia</taxon>
        <taxon>Eubacteriales</taxon>
        <taxon>Proteinivoracaceae</taxon>
        <taxon>Anaerobranca</taxon>
    </lineage>
</organism>